<proteinExistence type="inferred from homology"/>
<evidence type="ECO:0000256" key="5">
    <source>
        <dbReference type="ARBA" id="ARBA00022692"/>
    </source>
</evidence>
<feature type="domain" description="EamA" evidence="9">
    <location>
        <begin position="14"/>
        <end position="148"/>
    </location>
</feature>
<feature type="transmembrane region" description="Helical" evidence="8">
    <location>
        <begin position="44"/>
        <end position="62"/>
    </location>
</feature>
<dbReference type="SUPFAM" id="SSF103481">
    <property type="entry name" value="Multidrug resistance efflux transporter EmrE"/>
    <property type="match status" value="2"/>
</dbReference>
<keyword evidence="3" id="KW-0813">Transport</keyword>
<evidence type="ECO:0000313" key="10">
    <source>
        <dbReference type="EMBL" id="NYJ75815.1"/>
    </source>
</evidence>
<feature type="transmembrane region" description="Helical" evidence="8">
    <location>
        <begin position="12"/>
        <end position="32"/>
    </location>
</feature>
<dbReference type="Pfam" id="PF00892">
    <property type="entry name" value="EamA"/>
    <property type="match status" value="2"/>
</dbReference>
<reference evidence="10 11" key="1">
    <citation type="submission" date="2020-07" db="EMBL/GenBank/DDBJ databases">
        <title>Sequencing the genomes of 1000 actinobacteria strains.</title>
        <authorList>
            <person name="Klenk H.-P."/>
        </authorList>
    </citation>
    <scope>NUCLEOTIDE SEQUENCE [LARGE SCALE GENOMIC DNA]</scope>
    <source>
        <strain evidence="10 11">DSM 29531</strain>
    </source>
</reference>
<feature type="transmembrane region" description="Helical" evidence="8">
    <location>
        <begin position="78"/>
        <end position="96"/>
    </location>
</feature>
<feature type="domain" description="EamA" evidence="9">
    <location>
        <begin position="158"/>
        <end position="291"/>
    </location>
</feature>
<protein>
    <submittedName>
        <fullName evidence="10">Chloramphenicol-sensitive protein RarD</fullName>
    </submittedName>
</protein>
<accession>A0A853DNT5</accession>
<sequence>MANGKPARSETSTGTAYGFVAYLLWGAFPLYFHAIEPVGAWEVLAHRVLWTLLVCAVILAVRRRMGFVREVLAEPRRLVALSIASLLIAANWTIYVQAVVTGHVTEAALGYFLNPLVTVALGVVVLKERLRVLQWVAVAIGVAACVYLAVDYGKPPWIAVSLALSFAGYGLMKKRVGGRLTALESLSFETAVLAPIAVILLAVLTIRGDSTFTTEGTGHAVLLAVSGIVTAVPLLLFAAAARRVPLVTIGLLQFLTPILQLICGVALLGEHMSSARWIGFGIVWIALVLLVIDSVMSANRGRRLSRSAASLAA</sequence>
<gene>
    <name evidence="10" type="ORF">HNR15_002778</name>
</gene>
<evidence type="ECO:0000313" key="11">
    <source>
        <dbReference type="Proteomes" id="UP000571817"/>
    </source>
</evidence>
<organism evidence="10 11">
    <name type="scientific">Allobranchiibius huperziae</name>
    <dbReference type="NCBI Taxonomy" id="1874116"/>
    <lineage>
        <taxon>Bacteria</taxon>
        <taxon>Bacillati</taxon>
        <taxon>Actinomycetota</taxon>
        <taxon>Actinomycetes</taxon>
        <taxon>Micrococcales</taxon>
        <taxon>Dermacoccaceae</taxon>
        <taxon>Allobranchiibius</taxon>
    </lineage>
</organism>
<feature type="transmembrane region" description="Helical" evidence="8">
    <location>
        <begin position="156"/>
        <end position="172"/>
    </location>
</feature>
<evidence type="ECO:0000256" key="7">
    <source>
        <dbReference type="ARBA" id="ARBA00023136"/>
    </source>
</evidence>
<keyword evidence="11" id="KW-1185">Reference proteome</keyword>
<evidence type="ECO:0000256" key="3">
    <source>
        <dbReference type="ARBA" id="ARBA00022448"/>
    </source>
</evidence>
<feature type="transmembrane region" description="Helical" evidence="8">
    <location>
        <begin position="218"/>
        <end position="239"/>
    </location>
</feature>
<keyword evidence="7 8" id="KW-0472">Membrane</keyword>
<comment type="caution">
    <text evidence="10">The sequence shown here is derived from an EMBL/GenBank/DDBJ whole genome shotgun (WGS) entry which is preliminary data.</text>
</comment>
<comment type="subcellular location">
    <subcellularLocation>
        <location evidence="1">Cell membrane</location>
        <topology evidence="1">Multi-pass membrane protein</topology>
    </subcellularLocation>
</comment>
<feature type="transmembrane region" description="Helical" evidence="8">
    <location>
        <begin position="184"/>
        <end position="206"/>
    </location>
</feature>
<evidence type="ECO:0000256" key="8">
    <source>
        <dbReference type="SAM" id="Phobius"/>
    </source>
</evidence>
<dbReference type="InterPro" id="IPR037185">
    <property type="entry name" value="EmrE-like"/>
</dbReference>
<feature type="transmembrane region" description="Helical" evidence="8">
    <location>
        <begin position="246"/>
        <end position="269"/>
    </location>
</feature>
<dbReference type="Proteomes" id="UP000571817">
    <property type="component" value="Unassembled WGS sequence"/>
</dbReference>
<evidence type="ECO:0000256" key="2">
    <source>
        <dbReference type="ARBA" id="ARBA00007362"/>
    </source>
</evidence>
<feature type="transmembrane region" description="Helical" evidence="8">
    <location>
        <begin position="133"/>
        <end position="150"/>
    </location>
</feature>
<evidence type="ECO:0000256" key="1">
    <source>
        <dbReference type="ARBA" id="ARBA00004651"/>
    </source>
</evidence>
<name>A0A853DNT5_9MICO</name>
<keyword evidence="5 8" id="KW-0812">Transmembrane</keyword>
<evidence type="ECO:0000259" key="9">
    <source>
        <dbReference type="Pfam" id="PF00892"/>
    </source>
</evidence>
<dbReference type="PANTHER" id="PTHR22911:SF137">
    <property type="entry name" value="SOLUTE CARRIER FAMILY 35 MEMBER G2-RELATED"/>
    <property type="match status" value="1"/>
</dbReference>
<dbReference type="RefSeq" id="WP_179482773.1">
    <property type="nucleotide sequence ID" value="NZ_JACCFW010000001.1"/>
</dbReference>
<evidence type="ECO:0000256" key="6">
    <source>
        <dbReference type="ARBA" id="ARBA00022989"/>
    </source>
</evidence>
<keyword evidence="6 8" id="KW-1133">Transmembrane helix</keyword>
<dbReference type="GO" id="GO:0005886">
    <property type="term" value="C:plasma membrane"/>
    <property type="evidence" value="ECO:0007669"/>
    <property type="project" value="UniProtKB-SubCell"/>
</dbReference>
<feature type="transmembrane region" description="Helical" evidence="8">
    <location>
        <begin position="275"/>
        <end position="296"/>
    </location>
</feature>
<dbReference type="InterPro" id="IPR000620">
    <property type="entry name" value="EamA_dom"/>
</dbReference>
<dbReference type="EMBL" id="JACCFW010000001">
    <property type="protein sequence ID" value="NYJ75815.1"/>
    <property type="molecule type" value="Genomic_DNA"/>
</dbReference>
<feature type="transmembrane region" description="Helical" evidence="8">
    <location>
        <begin position="108"/>
        <end position="126"/>
    </location>
</feature>
<dbReference type="AlphaFoldDB" id="A0A853DNT5"/>
<keyword evidence="4" id="KW-1003">Cell membrane</keyword>
<evidence type="ECO:0000256" key="4">
    <source>
        <dbReference type="ARBA" id="ARBA00022475"/>
    </source>
</evidence>
<comment type="similarity">
    <text evidence="2">Belongs to the EamA transporter family.</text>
</comment>
<dbReference type="InterPro" id="IPR004626">
    <property type="entry name" value="RarD"/>
</dbReference>
<dbReference type="PANTHER" id="PTHR22911">
    <property type="entry name" value="ACYL-MALONYL CONDENSING ENZYME-RELATED"/>
    <property type="match status" value="1"/>
</dbReference>
<dbReference type="NCBIfam" id="TIGR00688">
    <property type="entry name" value="rarD"/>
    <property type="match status" value="1"/>
</dbReference>